<proteinExistence type="predicted"/>
<feature type="compositionally biased region" description="Basic and acidic residues" evidence="3">
    <location>
        <begin position="109"/>
        <end position="124"/>
    </location>
</feature>
<dbReference type="Proteomes" id="UP000758603">
    <property type="component" value="Unassembled WGS sequence"/>
</dbReference>
<keyword evidence="1" id="KW-0547">Nucleotide-binding</keyword>
<feature type="region of interest" description="Disordered" evidence="3">
    <location>
        <begin position="109"/>
        <end position="129"/>
    </location>
</feature>
<keyword evidence="2" id="KW-0067">ATP-binding</keyword>
<dbReference type="GeneID" id="70128081"/>
<protein>
    <recommendedName>
        <fullName evidence="6">Valyl-tRNA synthetase tRNA-binding arm domain-containing protein</fullName>
    </recommendedName>
</protein>
<evidence type="ECO:0008006" key="6">
    <source>
        <dbReference type="Google" id="ProtNLM"/>
    </source>
</evidence>
<gene>
    <name evidence="4" type="ORF">BKA67DRAFT_530103</name>
</gene>
<keyword evidence="5" id="KW-1185">Reference proteome</keyword>
<evidence type="ECO:0000256" key="3">
    <source>
        <dbReference type="SAM" id="MobiDB-lite"/>
    </source>
</evidence>
<dbReference type="Gene3D" id="1.10.287.380">
    <property type="entry name" value="Valyl-tRNA synthetase, C-terminal domain"/>
    <property type="match status" value="1"/>
</dbReference>
<evidence type="ECO:0000256" key="2">
    <source>
        <dbReference type="ARBA" id="ARBA00022840"/>
    </source>
</evidence>
<dbReference type="GO" id="GO:0005524">
    <property type="term" value="F:ATP binding"/>
    <property type="evidence" value="ECO:0007669"/>
    <property type="project" value="UniProtKB-KW"/>
</dbReference>
<reference evidence="4" key="1">
    <citation type="journal article" date="2021" name="Nat. Commun.">
        <title>Genetic determinants of endophytism in the Arabidopsis root mycobiome.</title>
        <authorList>
            <person name="Mesny F."/>
            <person name="Miyauchi S."/>
            <person name="Thiergart T."/>
            <person name="Pickel B."/>
            <person name="Atanasova L."/>
            <person name="Karlsson M."/>
            <person name="Huettel B."/>
            <person name="Barry K.W."/>
            <person name="Haridas S."/>
            <person name="Chen C."/>
            <person name="Bauer D."/>
            <person name="Andreopoulos W."/>
            <person name="Pangilinan J."/>
            <person name="LaButti K."/>
            <person name="Riley R."/>
            <person name="Lipzen A."/>
            <person name="Clum A."/>
            <person name="Drula E."/>
            <person name="Henrissat B."/>
            <person name="Kohler A."/>
            <person name="Grigoriev I.V."/>
            <person name="Martin F.M."/>
            <person name="Hacquard S."/>
        </authorList>
    </citation>
    <scope>NUCLEOTIDE SEQUENCE</scope>
    <source>
        <strain evidence="4">MPI-SDFR-AT-0073</strain>
    </source>
</reference>
<dbReference type="InterPro" id="IPR037118">
    <property type="entry name" value="Val-tRNA_synth_C_sf"/>
</dbReference>
<evidence type="ECO:0000256" key="1">
    <source>
        <dbReference type="ARBA" id="ARBA00022741"/>
    </source>
</evidence>
<organism evidence="4 5">
    <name type="scientific">Truncatella angustata</name>
    <dbReference type="NCBI Taxonomy" id="152316"/>
    <lineage>
        <taxon>Eukaryota</taxon>
        <taxon>Fungi</taxon>
        <taxon>Dikarya</taxon>
        <taxon>Ascomycota</taxon>
        <taxon>Pezizomycotina</taxon>
        <taxon>Sordariomycetes</taxon>
        <taxon>Xylariomycetidae</taxon>
        <taxon>Amphisphaeriales</taxon>
        <taxon>Sporocadaceae</taxon>
        <taxon>Truncatella</taxon>
    </lineage>
</organism>
<sequence>MAEYALKDKAKVSVQTYDETAHKTVVEQAQSIKSLSEKGITSIKVLSASDSWPAGCVAYPVSSAATDFLHVKGRADIDNEIKKADTKLQKTRGAIQKLQKLLNDKSYQKEANKSLQEQDRRTLADAESEANGIKGTLKQFEDLKLK</sequence>
<accession>A0A9P8UX32</accession>
<dbReference type="AlphaFoldDB" id="A0A9P8UX32"/>
<evidence type="ECO:0000313" key="5">
    <source>
        <dbReference type="Proteomes" id="UP000758603"/>
    </source>
</evidence>
<name>A0A9P8UX32_9PEZI</name>
<comment type="caution">
    <text evidence="4">The sequence shown here is derived from an EMBL/GenBank/DDBJ whole genome shotgun (WGS) entry which is preliminary data.</text>
</comment>
<dbReference type="InterPro" id="IPR010978">
    <property type="entry name" value="tRNA-bd_arm"/>
</dbReference>
<evidence type="ECO:0000313" key="4">
    <source>
        <dbReference type="EMBL" id="KAH6659983.1"/>
    </source>
</evidence>
<dbReference type="SUPFAM" id="SSF46589">
    <property type="entry name" value="tRNA-binding arm"/>
    <property type="match status" value="1"/>
</dbReference>
<dbReference type="RefSeq" id="XP_045964114.1">
    <property type="nucleotide sequence ID" value="XM_046099189.1"/>
</dbReference>
<dbReference type="EMBL" id="JAGPXC010000001">
    <property type="protein sequence ID" value="KAH6659983.1"/>
    <property type="molecule type" value="Genomic_DNA"/>
</dbReference>